<feature type="coiled-coil region" evidence="1">
    <location>
        <begin position="134"/>
        <end position="161"/>
    </location>
</feature>
<dbReference type="AlphaFoldDB" id="A0AAV6TQK4"/>
<evidence type="ECO:0000256" key="1">
    <source>
        <dbReference type="SAM" id="Coils"/>
    </source>
</evidence>
<organism evidence="2 3">
    <name type="scientific">Oedothorax gibbosus</name>
    <dbReference type="NCBI Taxonomy" id="931172"/>
    <lineage>
        <taxon>Eukaryota</taxon>
        <taxon>Metazoa</taxon>
        <taxon>Ecdysozoa</taxon>
        <taxon>Arthropoda</taxon>
        <taxon>Chelicerata</taxon>
        <taxon>Arachnida</taxon>
        <taxon>Araneae</taxon>
        <taxon>Araneomorphae</taxon>
        <taxon>Entelegynae</taxon>
        <taxon>Araneoidea</taxon>
        <taxon>Linyphiidae</taxon>
        <taxon>Erigoninae</taxon>
        <taxon>Oedothorax</taxon>
    </lineage>
</organism>
<reference evidence="2 3" key="1">
    <citation type="journal article" date="2022" name="Nat. Ecol. Evol.">
        <title>A masculinizing supergene underlies an exaggerated male reproductive morph in a spider.</title>
        <authorList>
            <person name="Hendrickx F."/>
            <person name="De Corte Z."/>
            <person name="Sonet G."/>
            <person name="Van Belleghem S.M."/>
            <person name="Kostlbacher S."/>
            <person name="Vangestel C."/>
        </authorList>
    </citation>
    <scope>NUCLEOTIDE SEQUENCE [LARGE SCALE GENOMIC DNA]</scope>
    <source>
        <strain evidence="2">W744_W776</strain>
    </source>
</reference>
<keyword evidence="1" id="KW-0175">Coiled coil</keyword>
<gene>
    <name evidence="2" type="ORF">JTE90_016311</name>
</gene>
<evidence type="ECO:0000313" key="2">
    <source>
        <dbReference type="EMBL" id="KAG8173822.1"/>
    </source>
</evidence>
<comment type="caution">
    <text evidence="2">The sequence shown here is derived from an EMBL/GenBank/DDBJ whole genome shotgun (WGS) entry which is preliminary data.</text>
</comment>
<dbReference type="Proteomes" id="UP000827092">
    <property type="component" value="Unassembled WGS sequence"/>
</dbReference>
<keyword evidence="3" id="KW-1185">Reference proteome</keyword>
<proteinExistence type="predicted"/>
<protein>
    <submittedName>
        <fullName evidence="2">Uncharacterized protein</fullName>
    </submittedName>
</protein>
<accession>A0AAV6TQK4</accession>
<evidence type="ECO:0000313" key="3">
    <source>
        <dbReference type="Proteomes" id="UP000827092"/>
    </source>
</evidence>
<sequence>MANLEEIWSSLRDKNQVFQRLFSDAVVELSHLTPDEQSKAKEVFELEFPDTLFTLEYVVSQWIVKNVETTMNETPNLDETLCSKPVYDSGTKKYLKPQVLLNQRRKRNEKLDLGAFFRQKRSEGDFHQISLEDREFVEDLMDNLNDDVARNNQRADIALNRLVELAATCNNRLKYRLMELHAERRIH</sequence>
<dbReference type="EMBL" id="JAFNEN010001470">
    <property type="protein sequence ID" value="KAG8173822.1"/>
    <property type="molecule type" value="Genomic_DNA"/>
</dbReference>
<name>A0AAV6TQK4_9ARAC</name>